<dbReference type="InterPro" id="IPR001752">
    <property type="entry name" value="Kinesin_motor_dom"/>
</dbReference>
<dbReference type="Pfam" id="PF00225">
    <property type="entry name" value="Kinesin"/>
    <property type="match status" value="1"/>
</dbReference>
<proteinExistence type="inferred from homology"/>
<evidence type="ECO:0000259" key="10">
    <source>
        <dbReference type="PROSITE" id="PS50067"/>
    </source>
</evidence>
<accession>A0A3Q3WIM1</accession>
<dbReference type="GO" id="GO:0005876">
    <property type="term" value="C:spindle microtubule"/>
    <property type="evidence" value="ECO:0007669"/>
    <property type="project" value="TreeGrafter"/>
</dbReference>
<dbReference type="GO" id="GO:0090307">
    <property type="term" value="P:mitotic spindle assembly"/>
    <property type="evidence" value="ECO:0007669"/>
    <property type="project" value="TreeGrafter"/>
</dbReference>
<keyword evidence="4 9" id="KW-0547">Nucleotide-binding</keyword>
<dbReference type="GO" id="GO:0005524">
    <property type="term" value="F:ATP binding"/>
    <property type="evidence" value="ECO:0007669"/>
    <property type="project" value="UniProtKB-UniRule"/>
</dbReference>
<dbReference type="GO" id="GO:0072686">
    <property type="term" value="C:mitotic spindle"/>
    <property type="evidence" value="ECO:0007669"/>
    <property type="project" value="TreeGrafter"/>
</dbReference>
<dbReference type="Ensembl" id="ENSMMOT00000012301.1">
    <property type="protein sequence ID" value="ENSMMOP00000012097.1"/>
    <property type="gene ID" value="ENSMMOG00000009292.1"/>
</dbReference>
<evidence type="ECO:0000313" key="11">
    <source>
        <dbReference type="Ensembl" id="ENSMMOP00000012097.1"/>
    </source>
</evidence>
<keyword evidence="5 9" id="KW-0067">ATP-binding</keyword>
<evidence type="ECO:0000256" key="5">
    <source>
        <dbReference type="ARBA" id="ARBA00022840"/>
    </source>
</evidence>
<name>A0A3Q3WIM1_MOLML</name>
<keyword evidence="2" id="KW-0963">Cytoplasm</keyword>
<dbReference type="GO" id="GO:0005634">
    <property type="term" value="C:nucleus"/>
    <property type="evidence" value="ECO:0007669"/>
    <property type="project" value="TreeGrafter"/>
</dbReference>
<evidence type="ECO:0000256" key="6">
    <source>
        <dbReference type="ARBA" id="ARBA00023054"/>
    </source>
</evidence>
<evidence type="ECO:0000256" key="7">
    <source>
        <dbReference type="ARBA" id="ARBA00023175"/>
    </source>
</evidence>
<dbReference type="InterPro" id="IPR036961">
    <property type="entry name" value="Kinesin_motor_dom_sf"/>
</dbReference>
<dbReference type="PANTHER" id="PTHR47970">
    <property type="entry name" value="KINESIN-LIKE PROTEIN KIF11"/>
    <property type="match status" value="1"/>
</dbReference>
<keyword evidence="3" id="KW-0597">Phosphoprotein</keyword>
<sequence>MMESCLAGKPERVGPVEVDDIRRDLLGEFTALPAQVCLCFCLSLCLNVRLCLSLDCVMMEGPDTVVLKAPRSCQSNRQSDKSLPQTAQRFSFTQVFGPDASQRRVFEGSVRGLVRDVLGGGNCLVFTYGVTNAGKTFTFLGPDHDSGLLPRSLSIIFSSIEGRLYGRADLKPQRCRDYSRLTPDQQAAESSSKKNLLRLLKEVSHTQHKNIYVNRKMTSSTSCRPPWTPPWMMPPET</sequence>
<keyword evidence="12" id="KW-1185">Reference proteome</keyword>
<organism evidence="11 12">
    <name type="scientific">Mola mola</name>
    <name type="common">Ocean sunfish</name>
    <name type="synonym">Tetraodon mola</name>
    <dbReference type="NCBI Taxonomy" id="94237"/>
    <lineage>
        <taxon>Eukaryota</taxon>
        <taxon>Metazoa</taxon>
        <taxon>Chordata</taxon>
        <taxon>Craniata</taxon>
        <taxon>Vertebrata</taxon>
        <taxon>Euteleostomi</taxon>
        <taxon>Actinopterygii</taxon>
        <taxon>Neopterygii</taxon>
        <taxon>Teleostei</taxon>
        <taxon>Neoteleostei</taxon>
        <taxon>Acanthomorphata</taxon>
        <taxon>Eupercaria</taxon>
        <taxon>Tetraodontiformes</taxon>
        <taxon>Molidae</taxon>
        <taxon>Mola</taxon>
    </lineage>
</organism>
<feature type="binding site" evidence="9">
    <location>
        <begin position="129"/>
        <end position="136"/>
    </location>
    <ligand>
        <name>ATP</name>
        <dbReference type="ChEBI" id="CHEBI:30616"/>
    </ligand>
</feature>
<evidence type="ECO:0000256" key="3">
    <source>
        <dbReference type="ARBA" id="ARBA00022553"/>
    </source>
</evidence>
<dbReference type="GO" id="GO:0051231">
    <property type="term" value="P:spindle elongation"/>
    <property type="evidence" value="ECO:0007669"/>
    <property type="project" value="TreeGrafter"/>
</dbReference>
<evidence type="ECO:0000313" key="12">
    <source>
        <dbReference type="Proteomes" id="UP000261620"/>
    </source>
</evidence>
<evidence type="ECO:0000256" key="1">
    <source>
        <dbReference type="ARBA" id="ARBA00004186"/>
    </source>
</evidence>
<dbReference type="GO" id="GO:0007018">
    <property type="term" value="P:microtubule-based movement"/>
    <property type="evidence" value="ECO:0007669"/>
    <property type="project" value="InterPro"/>
</dbReference>
<dbReference type="InterPro" id="IPR027417">
    <property type="entry name" value="P-loop_NTPase"/>
</dbReference>
<dbReference type="InterPro" id="IPR047149">
    <property type="entry name" value="KIF11-like"/>
</dbReference>
<dbReference type="STRING" id="94237.ENSMMOP00000012097"/>
<feature type="domain" description="Kinesin motor" evidence="10">
    <location>
        <begin position="41"/>
        <end position="237"/>
    </location>
</feature>
<comment type="similarity">
    <text evidence="9">Belongs to the TRAFAC class myosin-kinesin ATPase superfamily. Kinesin family.</text>
</comment>
<reference evidence="11" key="1">
    <citation type="submission" date="2025-08" db="UniProtKB">
        <authorList>
            <consortium name="Ensembl"/>
        </authorList>
    </citation>
    <scope>IDENTIFICATION</scope>
</reference>
<dbReference type="Proteomes" id="UP000261620">
    <property type="component" value="Unplaced"/>
</dbReference>
<protein>
    <recommendedName>
        <fullName evidence="10">Kinesin motor domain-containing protein</fullName>
    </recommendedName>
</protein>
<dbReference type="OMA" id="ESNSEDC"/>
<dbReference type="SMART" id="SM00129">
    <property type="entry name" value="KISc"/>
    <property type="match status" value="1"/>
</dbReference>
<dbReference type="AlphaFoldDB" id="A0A3Q3WIM1"/>
<dbReference type="GO" id="GO:0008574">
    <property type="term" value="F:plus-end-directed microtubule motor activity"/>
    <property type="evidence" value="ECO:0007669"/>
    <property type="project" value="TreeGrafter"/>
</dbReference>
<keyword evidence="6" id="KW-0175">Coiled coil</keyword>
<dbReference type="PROSITE" id="PS50067">
    <property type="entry name" value="KINESIN_MOTOR_2"/>
    <property type="match status" value="1"/>
</dbReference>
<evidence type="ECO:0000256" key="9">
    <source>
        <dbReference type="PROSITE-ProRule" id="PRU00283"/>
    </source>
</evidence>
<keyword evidence="8" id="KW-0206">Cytoskeleton</keyword>
<evidence type="ECO:0000256" key="2">
    <source>
        <dbReference type="ARBA" id="ARBA00022490"/>
    </source>
</evidence>
<dbReference type="PANTHER" id="PTHR47970:SF29">
    <property type="entry name" value="KINESIN FAMILY MEMBER 20B"/>
    <property type="match status" value="1"/>
</dbReference>
<dbReference type="Gene3D" id="3.40.850.10">
    <property type="entry name" value="Kinesin motor domain"/>
    <property type="match status" value="1"/>
</dbReference>
<dbReference type="GO" id="GO:0008017">
    <property type="term" value="F:microtubule binding"/>
    <property type="evidence" value="ECO:0007669"/>
    <property type="project" value="InterPro"/>
</dbReference>
<comment type="subcellular location">
    <subcellularLocation>
        <location evidence="1">Cytoplasm</location>
        <location evidence="1">Cytoskeleton</location>
        <location evidence="1">Spindle</location>
    </subcellularLocation>
</comment>
<dbReference type="SUPFAM" id="SSF52540">
    <property type="entry name" value="P-loop containing nucleoside triphosphate hydrolases"/>
    <property type="match status" value="1"/>
</dbReference>
<evidence type="ECO:0000256" key="4">
    <source>
        <dbReference type="ARBA" id="ARBA00022741"/>
    </source>
</evidence>
<keyword evidence="7 9" id="KW-0505">Motor protein</keyword>
<reference evidence="11" key="2">
    <citation type="submission" date="2025-09" db="UniProtKB">
        <authorList>
            <consortium name="Ensembl"/>
        </authorList>
    </citation>
    <scope>IDENTIFICATION</scope>
</reference>
<evidence type="ECO:0000256" key="8">
    <source>
        <dbReference type="ARBA" id="ARBA00023212"/>
    </source>
</evidence>